<dbReference type="RefSeq" id="WP_014223265.1">
    <property type="nucleotide sequence ID" value="NZ_LWBO01000001.1"/>
</dbReference>
<dbReference type="SMART" id="SM00382">
    <property type="entry name" value="AAA"/>
    <property type="match status" value="1"/>
</dbReference>
<proteinExistence type="predicted"/>
<feature type="domain" description="AAA+ ATPase" evidence="1">
    <location>
        <begin position="38"/>
        <end position="232"/>
    </location>
</feature>
<gene>
    <name evidence="2" type="ORF">A4D02_04870</name>
</gene>
<evidence type="ECO:0000259" key="1">
    <source>
        <dbReference type="SMART" id="SM00382"/>
    </source>
</evidence>
<dbReference type="InterPro" id="IPR003593">
    <property type="entry name" value="AAA+_ATPase"/>
</dbReference>
<dbReference type="Pfam" id="PF07728">
    <property type="entry name" value="AAA_5"/>
    <property type="match status" value="1"/>
</dbReference>
<dbReference type="SUPFAM" id="SSF52540">
    <property type="entry name" value="P-loop containing nucleoside triphosphate hydrolases"/>
    <property type="match status" value="1"/>
</dbReference>
<evidence type="ECO:0000313" key="2">
    <source>
        <dbReference type="EMBL" id="OQP55639.1"/>
    </source>
</evidence>
<accession>A0ABX3P6Q1</accession>
<keyword evidence="3" id="KW-1185">Reference proteome</keyword>
<dbReference type="InterPro" id="IPR027417">
    <property type="entry name" value="P-loop_NTPase"/>
</dbReference>
<protein>
    <recommendedName>
        <fullName evidence="1">AAA+ ATPase domain-containing protein</fullName>
    </recommendedName>
</protein>
<dbReference type="CDD" id="cd00009">
    <property type="entry name" value="AAA"/>
    <property type="match status" value="1"/>
</dbReference>
<reference evidence="2 3" key="1">
    <citation type="submission" date="2016-04" db="EMBL/GenBank/DDBJ databases">
        <authorList>
            <person name="Chen L."/>
            <person name="Zhuang W."/>
            <person name="Wang G."/>
        </authorList>
    </citation>
    <scope>NUCLEOTIDE SEQUENCE [LARGE SCALE GENOMIC DNA]</scope>
    <source>
        <strain evidence="3">GR20</strain>
    </source>
</reference>
<dbReference type="Proteomes" id="UP000192277">
    <property type="component" value="Unassembled WGS sequence"/>
</dbReference>
<name>A0ABX3P6Q1_9BACT</name>
<comment type="caution">
    <text evidence="2">The sequence shown here is derived from an EMBL/GenBank/DDBJ whole genome shotgun (WGS) entry which is preliminary data.</text>
</comment>
<dbReference type="EMBL" id="LWBO01000001">
    <property type="protein sequence ID" value="OQP55639.1"/>
    <property type="molecule type" value="Genomic_DNA"/>
</dbReference>
<sequence>MALENFQIGFGEYDKSPEYYHLSETNPLKATIFLALKLGKPLLITGEPGTGKTQLAHWAAWYLSTKVDDNLTPFVPTPFIFNTKSTSTGRDLFYNYDAISHFQDKEGRKNVTEFISLAAMGQAIGQTRGRLAVEEKFGLAGVRNLHTLRPQPQSSVLLIDEIDKAPRELSNDLLSEMENNRFYIPECEKEVFKSEHRKTRILIILTSNSERNLPDAFLRRCLFYHIPFPSDDDLLKIILQRISPFLTEISNHSGMDFTVHYKRALQLFHLIRSKTHVKPPSTSEMLDWLKVLHMEKLITDDISEHTIAFLPPERKKALQLSLYTLLKTKEDIDEIEQLLKLSQIN</sequence>
<dbReference type="Gene3D" id="3.40.50.300">
    <property type="entry name" value="P-loop containing nucleotide triphosphate hydrolases"/>
    <property type="match status" value="1"/>
</dbReference>
<organism evidence="2 3">
    <name type="scientific">Niastella koreensis</name>
    <dbReference type="NCBI Taxonomy" id="354356"/>
    <lineage>
        <taxon>Bacteria</taxon>
        <taxon>Pseudomonadati</taxon>
        <taxon>Bacteroidota</taxon>
        <taxon>Chitinophagia</taxon>
        <taxon>Chitinophagales</taxon>
        <taxon>Chitinophagaceae</taxon>
        <taxon>Niastella</taxon>
    </lineage>
</organism>
<evidence type="ECO:0000313" key="3">
    <source>
        <dbReference type="Proteomes" id="UP000192277"/>
    </source>
</evidence>
<dbReference type="InterPro" id="IPR011704">
    <property type="entry name" value="ATPase_dyneun-rel_AAA"/>
</dbReference>